<dbReference type="PANTHER" id="PTHR31286:SF179">
    <property type="entry name" value="RNASE H TYPE-1 DOMAIN-CONTAINING PROTEIN"/>
    <property type="match status" value="1"/>
</dbReference>
<feature type="region of interest" description="Disordered" evidence="1">
    <location>
        <begin position="1"/>
        <end position="46"/>
    </location>
</feature>
<dbReference type="EMBL" id="JACGWJ010000462">
    <property type="protein sequence ID" value="KAL0292124.1"/>
    <property type="molecule type" value="Genomic_DNA"/>
</dbReference>
<name>A0AAW2JBF6_SESRA</name>
<feature type="compositionally biased region" description="Low complexity" evidence="1">
    <location>
        <begin position="26"/>
        <end position="43"/>
    </location>
</feature>
<reference evidence="3" key="1">
    <citation type="submission" date="2020-06" db="EMBL/GenBank/DDBJ databases">
        <authorList>
            <person name="Li T."/>
            <person name="Hu X."/>
            <person name="Zhang T."/>
            <person name="Song X."/>
            <person name="Zhang H."/>
            <person name="Dai N."/>
            <person name="Sheng W."/>
            <person name="Hou X."/>
            <person name="Wei L."/>
        </authorList>
    </citation>
    <scope>NUCLEOTIDE SEQUENCE</scope>
    <source>
        <strain evidence="3">G02</strain>
        <tissue evidence="3">Leaf</tissue>
    </source>
</reference>
<dbReference type="InterPro" id="IPR040256">
    <property type="entry name" value="At4g02000-like"/>
</dbReference>
<evidence type="ECO:0000313" key="3">
    <source>
        <dbReference type="EMBL" id="KAL0292124.1"/>
    </source>
</evidence>
<dbReference type="PANTHER" id="PTHR31286">
    <property type="entry name" value="GLYCINE-RICH CELL WALL STRUCTURAL PROTEIN 1.8-LIKE"/>
    <property type="match status" value="1"/>
</dbReference>
<accession>A0AAW2JBF6</accession>
<comment type="caution">
    <text evidence="3">The sequence shown here is derived from an EMBL/GenBank/DDBJ whole genome shotgun (WGS) entry which is preliminary data.</text>
</comment>
<protein>
    <recommendedName>
        <fullName evidence="2">DUF4283 domain-containing protein</fullName>
    </recommendedName>
</protein>
<feature type="domain" description="DUF4283" evidence="2">
    <location>
        <begin position="86"/>
        <end position="167"/>
    </location>
</feature>
<gene>
    <name evidence="3" type="ORF">Sradi_7001800</name>
</gene>
<proteinExistence type="predicted"/>
<evidence type="ECO:0000259" key="2">
    <source>
        <dbReference type="Pfam" id="PF14111"/>
    </source>
</evidence>
<evidence type="ECO:0000256" key="1">
    <source>
        <dbReference type="SAM" id="MobiDB-lite"/>
    </source>
</evidence>
<dbReference type="InterPro" id="IPR025558">
    <property type="entry name" value="DUF4283"/>
</dbReference>
<reference evidence="3" key="2">
    <citation type="journal article" date="2024" name="Plant">
        <title>Genomic evolution and insights into agronomic trait innovations of Sesamum species.</title>
        <authorList>
            <person name="Miao H."/>
            <person name="Wang L."/>
            <person name="Qu L."/>
            <person name="Liu H."/>
            <person name="Sun Y."/>
            <person name="Le M."/>
            <person name="Wang Q."/>
            <person name="Wei S."/>
            <person name="Zheng Y."/>
            <person name="Lin W."/>
            <person name="Duan Y."/>
            <person name="Cao H."/>
            <person name="Xiong S."/>
            <person name="Wang X."/>
            <person name="Wei L."/>
            <person name="Li C."/>
            <person name="Ma Q."/>
            <person name="Ju M."/>
            <person name="Zhao R."/>
            <person name="Li G."/>
            <person name="Mu C."/>
            <person name="Tian Q."/>
            <person name="Mei H."/>
            <person name="Zhang T."/>
            <person name="Gao T."/>
            <person name="Zhang H."/>
        </authorList>
    </citation>
    <scope>NUCLEOTIDE SEQUENCE</scope>
    <source>
        <strain evidence="3">G02</strain>
    </source>
</reference>
<sequence>MASFMLNPDEFPPLTRGNSPELTRPSQESAQSRAQTTATTSVQPKQPDFQKVFLANQNPSPIGTVNTINGRPTITFSDDETHSLAAAFRFALVGKFSHGSPPFSQLHQLLAKTGIKGTFTVSMINRKHALIIPSIESDYSRLWLRRIWFLNGFPMRVLKWSPTFSTAHESPIVPIWASFPELPAHLFKKDVLFSLAKFIGTPLQIADSTFNQSNLSKARVCIEIDLLKPLVEEIDINIFGSTIVQKIVYEQVPYYCSLCKHIGHQDSECYSKGDIPKPPSRSRGNKRADVEDKQKRNVGDRYVPVSVSAFDQNETAHADNDTQANVNDPEISEQEPYVNEVVVGGLEIEAHDEINYVENVVSIAENESVTVVGNVEHAIVMHDSVENEVRNEHAFSLVEHAIVYTIENENEKVEGGDKEFSPNDTRAIGALILRPDNFLCDLKKRASWFKVDNALRLFDTFKRFGKVMKGIEQDVEKVIKRNGLSLRSAILFQKCVLIFDRVSQLYLKPLDERSPPIATRTRRRKKGMNLTEPPDIHYF</sequence>
<dbReference type="AlphaFoldDB" id="A0AAW2JBF6"/>
<feature type="region of interest" description="Disordered" evidence="1">
    <location>
        <begin position="270"/>
        <end position="295"/>
    </location>
</feature>
<feature type="compositionally biased region" description="Polar residues" evidence="1">
    <location>
        <begin position="16"/>
        <end position="25"/>
    </location>
</feature>
<organism evidence="3">
    <name type="scientific">Sesamum radiatum</name>
    <name type="common">Black benniseed</name>
    <dbReference type="NCBI Taxonomy" id="300843"/>
    <lineage>
        <taxon>Eukaryota</taxon>
        <taxon>Viridiplantae</taxon>
        <taxon>Streptophyta</taxon>
        <taxon>Embryophyta</taxon>
        <taxon>Tracheophyta</taxon>
        <taxon>Spermatophyta</taxon>
        <taxon>Magnoliopsida</taxon>
        <taxon>eudicotyledons</taxon>
        <taxon>Gunneridae</taxon>
        <taxon>Pentapetalae</taxon>
        <taxon>asterids</taxon>
        <taxon>lamiids</taxon>
        <taxon>Lamiales</taxon>
        <taxon>Pedaliaceae</taxon>
        <taxon>Sesamum</taxon>
    </lineage>
</organism>
<dbReference type="Pfam" id="PF14111">
    <property type="entry name" value="DUF4283"/>
    <property type="match status" value="1"/>
</dbReference>
<feature type="compositionally biased region" description="Basic and acidic residues" evidence="1">
    <location>
        <begin position="286"/>
        <end position="295"/>
    </location>
</feature>